<reference evidence="1 2" key="1">
    <citation type="journal article" date="2013" name="Front. Plant Sci.">
        <title>The Reference Genome of the Halophytic Plant Eutrema salsugineum.</title>
        <authorList>
            <person name="Yang R."/>
            <person name="Jarvis D.E."/>
            <person name="Chen H."/>
            <person name="Beilstein M.A."/>
            <person name="Grimwood J."/>
            <person name="Jenkins J."/>
            <person name="Shu S."/>
            <person name="Prochnik S."/>
            <person name="Xin M."/>
            <person name="Ma C."/>
            <person name="Schmutz J."/>
            <person name="Wing R.A."/>
            <person name="Mitchell-Olds T."/>
            <person name="Schumaker K.S."/>
            <person name="Wang X."/>
        </authorList>
    </citation>
    <scope>NUCLEOTIDE SEQUENCE [LARGE SCALE GENOMIC DNA]</scope>
</reference>
<accession>V4KXG7</accession>
<dbReference type="InterPro" id="IPR008551">
    <property type="entry name" value="TANGO2"/>
</dbReference>
<dbReference type="OMA" id="TWFGISK"/>
<evidence type="ECO:0000313" key="1">
    <source>
        <dbReference type="EMBL" id="ESQ34762.1"/>
    </source>
</evidence>
<gene>
    <name evidence="1" type="ORF">EUTSA_v10008393mg</name>
</gene>
<dbReference type="AlphaFoldDB" id="V4KXG7"/>
<dbReference type="Pfam" id="PF05742">
    <property type="entry name" value="TANGO2"/>
    <property type="match status" value="1"/>
</dbReference>
<dbReference type="eggNOG" id="KOG2342">
    <property type="taxonomic scope" value="Eukaryota"/>
</dbReference>
<dbReference type="EMBL" id="KI517683">
    <property type="protein sequence ID" value="ESQ34762.1"/>
    <property type="molecule type" value="Genomic_DNA"/>
</dbReference>
<name>V4KXG7_EUTSA</name>
<proteinExistence type="predicted"/>
<evidence type="ECO:0000313" key="2">
    <source>
        <dbReference type="Proteomes" id="UP000030689"/>
    </source>
</evidence>
<dbReference type="Gramene" id="ESQ34762">
    <property type="protein sequence ID" value="ESQ34762"/>
    <property type="gene ID" value="EUTSA_v10008393mg"/>
</dbReference>
<dbReference type="PANTHER" id="PTHR17985:SF8">
    <property type="entry name" value="TRANSPORT AND GOLGI ORGANIZATION PROTEIN 2 HOMOLOG"/>
    <property type="match status" value="1"/>
</dbReference>
<dbReference type="PANTHER" id="PTHR17985">
    <property type="entry name" value="SER/THR-RICH PROTEIN T10 IN DGCR REGION"/>
    <property type="match status" value="1"/>
</dbReference>
<dbReference type="KEGG" id="eus:EUTSA_v10008393mg"/>
<sequence>MGIVAFQWGDKQLTLLQNREDLIKRKTEPVAWDEDNKILRGLPENSFGTWCGVSRRGRVAFLVDALLHDNLSPSMFRPVDFLRGEMSPMDFAKEWSADSKCAYIMNRGLAYHMIVADVNSNSMVYISKTSPGDSIVRTAKVDFGVHSFSTSGLDSQFDKDLHMKTAFCEIIGNKRNKEMPPLKEMAEKFVYEPVEAGQTSASSSLDSNKKKSALHMSFPDIKGKRSDETTSTTSLAVKPTKEVKQKDSETMSTIALVVKPTKQVKLYERYLKNGKWNDHDFTFKIAH</sequence>
<protein>
    <submittedName>
        <fullName evidence="1">Uncharacterized protein</fullName>
    </submittedName>
</protein>
<keyword evidence="2" id="KW-1185">Reference proteome</keyword>
<dbReference type="Proteomes" id="UP000030689">
    <property type="component" value="Unassembled WGS sequence"/>
</dbReference>
<organism evidence="1 2">
    <name type="scientific">Eutrema salsugineum</name>
    <name type="common">Saltwater cress</name>
    <name type="synonym">Sisymbrium salsugineum</name>
    <dbReference type="NCBI Taxonomy" id="72664"/>
    <lineage>
        <taxon>Eukaryota</taxon>
        <taxon>Viridiplantae</taxon>
        <taxon>Streptophyta</taxon>
        <taxon>Embryophyta</taxon>
        <taxon>Tracheophyta</taxon>
        <taxon>Spermatophyta</taxon>
        <taxon>Magnoliopsida</taxon>
        <taxon>eudicotyledons</taxon>
        <taxon>Gunneridae</taxon>
        <taxon>Pentapetalae</taxon>
        <taxon>rosids</taxon>
        <taxon>malvids</taxon>
        <taxon>Brassicales</taxon>
        <taxon>Brassicaceae</taxon>
        <taxon>Eutremeae</taxon>
        <taxon>Eutrema</taxon>
    </lineage>
</organism>